<feature type="modified residue" description="4-aspartylphosphate" evidence="3">
    <location>
        <position position="59"/>
    </location>
</feature>
<accession>A0ABR8FNB9</accession>
<evidence type="ECO:0000256" key="1">
    <source>
        <dbReference type="ARBA" id="ARBA00022553"/>
    </source>
</evidence>
<dbReference type="Proteomes" id="UP000640531">
    <property type="component" value="Unassembled WGS sequence"/>
</dbReference>
<dbReference type="PANTHER" id="PTHR44591:SF14">
    <property type="entry name" value="PROTEIN PILG"/>
    <property type="match status" value="1"/>
</dbReference>
<organism evidence="5 6">
    <name type="scientific">Anabaena lutea FACHB-196</name>
    <dbReference type="NCBI Taxonomy" id="2692881"/>
    <lineage>
        <taxon>Bacteria</taxon>
        <taxon>Bacillati</taxon>
        <taxon>Cyanobacteriota</taxon>
        <taxon>Cyanophyceae</taxon>
        <taxon>Nostocales</taxon>
        <taxon>Nostocaceae</taxon>
        <taxon>Anabaena</taxon>
    </lineage>
</organism>
<dbReference type="CDD" id="cd00156">
    <property type="entry name" value="REC"/>
    <property type="match status" value="1"/>
</dbReference>
<feature type="domain" description="Response regulatory" evidence="4">
    <location>
        <begin position="10"/>
        <end position="122"/>
    </location>
</feature>
<sequence length="129" mass="14881">MKDQNLIKRKVLIAEDDKDCREMLSFLLHQEGWDVREAKDGKEALEKVFKCQPDLLILDNRMPELTGVEVYQHLQTLGINLAIVFATAYGYPEELVSTLGISYWVTKPYDIPKLLETMELAYENSVTLM</sequence>
<keyword evidence="1 3" id="KW-0597">Phosphoprotein</keyword>
<dbReference type="PANTHER" id="PTHR44591">
    <property type="entry name" value="STRESS RESPONSE REGULATOR PROTEIN 1"/>
    <property type="match status" value="1"/>
</dbReference>
<dbReference type="RefSeq" id="WP_190720828.1">
    <property type="nucleotide sequence ID" value="NZ_JACJST010000045.1"/>
</dbReference>
<evidence type="ECO:0000259" key="4">
    <source>
        <dbReference type="PROSITE" id="PS50110"/>
    </source>
</evidence>
<dbReference type="PROSITE" id="PS50110">
    <property type="entry name" value="RESPONSE_REGULATORY"/>
    <property type="match status" value="1"/>
</dbReference>
<keyword evidence="2" id="KW-0902">Two-component regulatory system</keyword>
<dbReference type="SMART" id="SM00448">
    <property type="entry name" value="REC"/>
    <property type="match status" value="1"/>
</dbReference>
<dbReference type="SUPFAM" id="SSF52172">
    <property type="entry name" value="CheY-like"/>
    <property type="match status" value="1"/>
</dbReference>
<dbReference type="Pfam" id="PF00072">
    <property type="entry name" value="Response_reg"/>
    <property type="match status" value="1"/>
</dbReference>
<dbReference type="InterPro" id="IPR011006">
    <property type="entry name" value="CheY-like_superfamily"/>
</dbReference>
<evidence type="ECO:0000313" key="6">
    <source>
        <dbReference type="Proteomes" id="UP000640531"/>
    </source>
</evidence>
<dbReference type="Gene3D" id="3.40.50.2300">
    <property type="match status" value="1"/>
</dbReference>
<dbReference type="InterPro" id="IPR050595">
    <property type="entry name" value="Bact_response_regulator"/>
</dbReference>
<name>A0ABR8FNB9_9NOST</name>
<evidence type="ECO:0000256" key="3">
    <source>
        <dbReference type="PROSITE-ProRule" id="PRU00169"/>
    </source>
</evidence>
<keyword evidence="6" id="KW-1185">Reference proteome</keyword>
<comment type="caution">
    <text evidence="5">The sequence shown here is derived from an EMBL/GenBank/DDBJ whole genome shotgun (WGS) entry which is preliminary data.</text>
</comment>
<reference evidence="5 6" key="1">
    <citation type="journal article" date="2020" name="ISME J.">
        <title>Comparative genomics reveals insights into cyanobacterial evolution and habitat adaptation.</title>
        <authorList>
            <person name="Chen M.Y."/>
            <person name="Teng W.K."/>
            <person name="Zhao L."/>
            <person name="Hu C.X."/>
            <person name="Zhou Y.K."/>
            <person name="Han B.P."/>
            <person name="Song L.R."/>
            <person name="Shu W.S."/>
        </authorList>
    </citation>
    <scope>NUCLEOTIDE SEQUENCE [LARGE SCALE GENOMIC DNA]</scope>
    <source>
        <strain evidence="5 6">FACHB-196</strain>
    </source>
</reference>
<evidence type="ECO:0000313" key="5">
    <source>
        <dbReference type="EMBL" id="MBD2571305.1"/>
    </source>
</evidence>
<dbReference type="InterPro" id="IPR001789">
    <property type="entry name" value="Sig_transdc_resp-reg_receiver"/>
</dbReference>
<gene>
    <name evidence="5" type="ORF">H6G59_26160</name>
</gene>
<dbReference type="EMBL" id="JACJST010000045">
    <property type="protein sequence ID" value="MBD2571305.1"/>
    <property type="molecule type" value="Genomic_DNA"/>
</dbReference>
<proteinExistence type="predicted"/>
<protein>
    <submittedName>
        <fullName evidence="5">Response regulator</fullName>
    </submittedName>
</protein>
<evidence type="ECO:0000256" key="2">
    <source>
        <dbReference type="ARBA" id="ARBA00023012"/>
    </source>
</evidence>